<evidence type="ECO:0000256" key="6">
    <source>
        <dbReference type="SAM" id="Phobius"/>
    </source>
</evidence>
<dbReference type="InterPro" id="IPR051951">
    <property type="entry name" value="UNC-93_regulatory"/>
</dbReference>
<dbReference type="Proteomes" id="UP000801492">
    <property type="component" value="Unassembled WGS sequence"/>
</dbReference>
<feature type="transmembrane region" description="Helical" evidence="6">
    <location>
        <begin position="473"/>
        <end position="490"/>
    </location>
</feature>
<dbReference type="OrthoDB" id="78663at2759"/>
<keyword evidence="3 6" id="KW-0812">Transmembrane</keyword>
<feature type="transmembrane region" description="Helical" evidence="6">
    <location>
        <begin position="262"/>
        <end position="284"/>
    </location>
</feature>
<comment type="similarity">
    <text evidence="2">Belongs to the unc-93 family.</text>
</comment>
<evidence type="ECO:0000256" key="2">
    <source>
        <dbReference type="ARBA" id="ARBA00009172"/>
    </source>
</evidence>
<feature type="transmembrane region" description="Helical" evidence="6">
    <location>
        <begin position="354"/>
        <end position="376"/>
    </location>
</feature>
<dbReference type="GO" id="GO:0043266">
    <property type="term" value="P:regulation of potassium ion transport"/>
    <property type="evidence" value="ECO:0007669"/>
    <property type="project" value="TreeGrafter"/>
</dbReference>
<feature type="transmembrane region" description="Helical" evidence="6">
    <location>
        <begin position="321"/>
        <end position="342"/>
    </location>
</feature>
<feature type="transmembrane region" description="Helical" evidence="6">
    <location>
        <begin position="44"/>
        <end position="61"/>
    </location>
</feature>
<comment type="subcellular location">
    <subcellularLocation>
        <location evidence="1">Membrane</location>
        <topology evidence="1">Multi-pass membrane protein</topology>
    </subcellularLocation>
</comment>
<feature type="transmembrane region" description="Helical" evidence="6">
    <location>
        <begin position="161"/>
        <end position="183"/>
    </location>
</feature>
<evidence type="ECO:0000256" key="1">
    <source>
        <dbReference type="ARBA" id="ARBA00004141"/>
    </source>
</evidence>
<feature type="transmembrane region" description="Helical" evidence="6">
    <location>
        <begin position="73"/>
        <end position="93"/>
    </location>
</feature>
<dbReference type="InterPro" id="IPR036259">
    <property type="entry name" value="MFS_trans_sf"/>
</dbReference>
<dbReference type="GO" id="GO:0015459">
    <property type="term" value="F:potassium channel regulator activity"/>
    <property type="evidence" value="ECO:0007669"/>
    <property type="project" value="TreeGrafter"/>
</dbReference>
<dbReference type="GO" id="GO:0055120">
    <property type="term" value="C:striated muscle dense body"/>
    <property type="evidence" value="ECO:0007669"/>
    <property type="project" value="TreeGrafter"/>
</dbReference>
<comment type="caution">
    <text evidence="7">The sequence shown here is derived from an EMBL/GenBank/DDBJ whole genome shotgun (WGS) entry which is preliminary data.</text>
</comment>
<gene>
    <name evidence="7" type="ORF">ILUMI_26556</name>
</gene>
<reference evidence="7" key="1">
    <citation type="submission" date="2019-08" db="EMBL/GenBank/DDBJ databases">
        <title>The genome of the North American firefly Photinus pyralis.</title>
        <authorList>
            <consortium name="Photinus pyralis genome working group"/>
            <person name="Fallon T.R."/>
            <person name="Sander Lower S.E."/>
            <person name="Weng J.-K."/>
        </authorList>
    </citation>
    <scope>NUCLEOTIDE SEQUENCE</scope>
    <source>
        <strain evidence="7">TRF0915ILg1</strain>
        <tissue evidence="7">Whole body</tissue>
    </source>
</reference>
<dbReference type="Pfam" id="PF05978">
    <property type="entry name" value="UNC-93"/>
    <property type="match status" value="1"/>
</dbReference>
<feature type="transmembrane region" description="Helical" evidence="6">
    <location>
        <begin position="129"/>
        <end position="154"/>
    </location>
</feature>
<evidence type="ECO:0008006" key="9">
    <source>
        <dbReference type="Google" id="ProtNLM"/>
    </source>
</evidence>
<accession>A0A8K0C6B4</accession>
<dbReference type="GO" id="GO:0005886">
    <property type="term" value="C:plasma membrane"/>
    <property type="evidence" value="ECO:0007669"/>
    <property type="project" value="TreeGrafter"/>
</dbReference>
<dbReference type="AlphaFoldDB" id="A0A8K0C6B4"/>
<sequence length="523" mass="57456">MVYTISDKVTDPEVMTNRFKRVKTTDTDEEEFGRNEVWRIWRNILVLGFAFMIHFTAFWGASNLQSSVNADAALGTFTLAAIYGSLILSNIFLPTIVIKWLGCKWAVAASFITYMPFIASQFYPRFYTMIPSGLFVGFGGGPLWCAKCTFLSVIAEAYSQITGAAADIIVTRFFGVFFMFYQFSQVWGNLISSAVLSSGNSEIVDLAANFTIISNATTTEIPWSTNSSSLSEDVRDICGANFCPGIASESNPNLEPPPPEKIQLIAGIYLACMVIACLCVVFGVDSLKRYQKDRKGSAHGLSGLKLLAVTLKQLLNPYQILILPITMFIGAEQAFMAADYNASFVSCGWGISNIGFVMICFGVSNAIAAILVGGIVKKTGRAPMIGFAFALHTALLVTLLIWKPHPGNKIMFFLMAGLWGVSDAIWLVQINSLSGILFPGKEEAAYSNFRLWESTGSVITYAYSPYLCTNVKIYLLIGLLVIGTCGYTVIEVMEYKVKRDNLDTTKGKFKLVKSKSKNKEIPE</sequence>
<dbReference type="PANTHER" id="PTHR19444">
    <property type="entry name" value="UNC-93 RELATED"/>
    <property type="match status" value="1"/>
</dbReference>
<evidence type="ECO:0000313" key="7">
    <source>
        <dbReference type="EMBL" id="KAF2879617.1"/>
    </source>
</evidence>
<evidence type="ECO:0000313" key="8">
    <source>
        <dbReference type="Proteomes" id="UP000801492"/>
    </source>
</evidence>
<name>A0A8K0C6B4_IGNLU</name>
<dbReference type="PANTHER" id="PTHR19444:SF50">
    <property type="match status" value="1"/>
</dbReference>
<evidence type="ECO:0000256" key="4">
    <source>
        <dbReference type="ARBA" id="ARBA00022989"/>
    </source>
</evidence>
<dbReference type="GO" id="GO:0006937">
    <property type="term" value="P:regulation of muscle contraction"/>
    <property type="evidence" value="ECO:0007669"/>
    <property type="project" value="TreeGrafter"/>
</dbReference>
<dbReference type="SUPFAM" id="SSF103473">
    <property type="entry name" value="MFS general substrate transporter"/>
    <property type="match status" value="1"/>
</dbReference>
<feature type="transmembrane region" description="Helical" evidence="6">
    <location>
        <begin position="105"/>
        <end position="123"/>
    </location>
</feature>
<evidence type="ECO:0000256" key="5">
    <source>
        <dbReference type="ARBA" id="ARBA00023136"/>
    </source>
</evidence>
<keyword evidence="5 6" id="KW-0472">Membrane</keyword>
<dbReference type="InterPro" id="IPR010291">
    <property type="entry name" value="Ion_channel_UNC-93"/>
</dbReference>
<dbReference type="Gene3D" id="1.20.1250.20">
    <property type="entry name" value="MFS general substrate transporter like domains"/>
    <property type="match status" value="1"/>
</dbReference>
<evidence type="ECO:0000256" key="3">
    <source>
        <dbReference type="ARBA" id="ARBA00022692"/>
    </source>
</evidence>
<proteinExistence type="inferred from homology"/>
<organism evidence="7 8">
    <name type="scientific">Ignelater luminosus</name>
    <name type="common">Cucubano</name>
    <name type="synonym">Pyrophorus luminosus</name>
    <dbReference type="NCBI Taxonomy" id="2038154"/>
    <lineage>
        <taxon>Eukaryota</taxon>
        <taxon>Metazoa</taxon>
        <taxon>Ecdysozoa</taxon>
        <taxon>Arthropoda</taxon>
        <taxon>Hexapoda</taxon>
        <taxon>Insecta</taxon>
        <taxon>Pterygota</taxon>
        <taxon>Neoptera</taxon>
        <taxon>Endopterygota</taxon>
        <taxon>Coleoptera</taxon>
        <taxon>Polyphaga</taxon>
        <taxon>Elateriformia</taxon>
        <taxon>Elateroidea</taxon>
        <taxon>Elateridae</taxon>
        <taxon>Agrypninae</taxon>
        <taxon>Pyrophorini</taxon>
        <taxon>Ignelater</taxon>
    </lineage>
</organism>
<protein>
    <recommendedName>
        <fullName evidence="9">UNC93-like protein</fullName>
    </recommendedName>
</protein>
<keyword evidence="8" id="KW-1185">Reference proteome</keyword>
<keyword evidence="4 6" id="KW-1133">Transmembrane helix</keyword>
<dbReference type="EMBL" id="VTPC01091116">
    <property type="protein sequence ID" value="KAF2879617.1"/>
    <property type="molecule type" value="Genomic_DNA"/>
</dbReference>
<feature type="transmembrane region" description="Helical" evidence="6">
    <location>
        <begin position="382"/>
        <end position="402"/>
    </location>
</feature>